<evidence type="ECO:0000313" key="2">
    <source>
        <dbReference type="Proteomes" id="UP000092247"/>
    </source>
</evidence>
<evidence type="ECO:0008006" key="3">
    <source>
        <dbReference type="Google" id="ProtNLM"/>
    </source>
</evidence>
<protein>
    <recommendedName>
        <fullName evidence="3">Fis family transcriptional regulator</fullName>
    </recommendedName>
</protein>
<name>A0A1B8HDA0_9GAMM</name>
<proteinExistence type="predicted"/>
<dbReference type="STRING" id="368603.AYY16_06720"/>
<gene>
    <name evidence="1" type="ORF">AYY17_19295</name>
</gene>
<dbReference type="InterPro" id="IPR009057">
    <property type="entry name" value="Homeodomain-like_sf"/>
</dbReference>
<dbReference type="RefSeq" id="WP_067423593.1">
    <property type="nucleotide sequence ID" value="NZ_LZEX01000013.1"/>
</dbReference>
<dbReference type="SUPFAM" id="SSF46689">
    <property type="entry name" value="Homeodomain-like"/>
    <property type="match status" value="1"/>
</dbReference>
<dbReference type="EMBL" id="LZEX01000013">
    <property type="protein sequence ID" value="OBU07050.1"/>
    <property type="molecule type" value="Genomic_DNA"/>
</dbReference>
<evidence type="ECO:0000313" key="1">
    <source>
        <dbReference type="EMBL" id="OBU07050.1"/>
    </source>
</evidence>
<comment type="caution">
    <text evidence="1">The sequence shown here is derived from an EMBL/GenBank/DDBJ whole genome shotgun (WGS) entry which is preliminary data.</text>
</comment>
<dbReference type="Proteomes" id="UP000092247">
    <property type="component" value="Unassembled WGS sequence"/>
</dbReference>
<sequence>MKERLKNALSLIECQTVDSLISQFLLHSFHCSTLSAMVITLLSPRDNQLISWSVDYTRRQVTSGLLDTDASDIRHPLVQVTFSPVPTFWKNLSQGSYLDNGSFKQFISELPPGSGVHGYPFTDHDDKISGAICRLGTDLENNEHETGITAIYYQIFCRHFRHLTKLNQLQEQHNQLRYLAQLAQEKERRLETMITQAAAPAYVVAEKSFAGLSDPADVHDLQHALDQYESEILSYRQLTDDNDIARMSENLNVSKRSLIYKLKKYGYMS</sequence>
<reference evidence="1 2" key="1">
    <citation type="submission" date="2016-06" db="EMBL/GenBank/DDBJ databases">
        <authorList>
            <person name="Kjaerup R.B."/>
            <person name="Dalgaard T.S."/>
            <person name="Juul-Madsen H.R."/>
        </authorList>
    </citation>
    <scope>NUCLEOTIDE SEQUENCE [LARGE SCALE GENOMIC DNA]</scope>
    <source>
        <strain evidence="1 2">GCSL-Mp3</strain>
    </source>
</reference>
<accession>A0A1B8HDA0</accession>
<organism evidence="1 2">
    <name type="scientific">Morganella psychrotolerans</name>
    <dbReference type="NCBI Taxonomy" id="368603"/>
    <lineage>
        <taxon>Bacteria</taxon>
        <taxon>Pseudomonadati</taxon>
        <taxon>Pseudomonadota</taxon>
        <taxon>Gammaproteobacteria</taxon>
        <taxon>Enterobacterales</taxon>
        <taxon>Morganellaceae</taxon>
        <taxon>Morganella</taxon>
    </lineage>
</organism>
<dbReference type="AlphaFoldDB" id="A0A1B8HDA0"/>